<dbReference type="Proteomes" id="UP000182334">
    <property type="component" value="Chromosome V"/>
</dbReference>
<protein>
    <recommendedName>
        <fullName evidence="3 8">Pre-mRNA-splicing factor SYF2</fullName>
    </recommendedName>
</protein>
<comment type="subunit">
    <text evidence="8">May be part of a spliceosome complex.</text>
</comment>
<evidence type="ECO:0000256" key="1">
    <source>
        <dbReference type="ARBA" id="ARBA00004123"/>
    </source>
</evidence>
<keyword evidence="7 8" id="KW-0539">Nucleus</keyword>
<accession>A0A1L0BYV6</accession>
<evidence type="ECO:0000313" key="10">
    <source>
        <dbReference type="EMBL" id="SGZ56535.1"/>
    </source>
</evidence>
<evidence type="ECO:0000256" key="3">
    <source>
        <dbReference type="ARBA" id="ARBA00014745"/>
    </source>
</evidence>
<dbReference type="InterPro" id="IPR013260">
    <property type="entry name" value="mRNA_splic_SYF2"/>
</dbReference>
<evidence type="ECO:0000256" key="5">
    <source>
        <dbReference type="ARBA" id="ARBA00022728"/>
    </source>
</evidence>
<evidence type="ECO:0000313" key="11">
    <source>
        <dbReference type="Proteomes" id="UP000182334"/>
    </source>
</evidence>
<keyword evidence="5 8" id="KW-0747">Spliceosome</keyword>
<feature type="compositionally biased region" description="Acidic residues" evidence="9">
    <location>
        <begin position="63"/>
        <end position="72"/>
    </location>
</feature>
<dbReference type="STRING" id="45354.A0A1L0BYV6"/>
<feature type="region of interest" description="Disordered" evidence="9">
    <location>
        <begin position="1"/>
        <end position="74"/>
    </location>
</feature>
<dbReference type="EMBL" id="LT635760">
    <property type="protein sequence ID" value="SGZ56535.1"/>
    <property type="molecule type" value="Genomic_DNA"/>
</dbReference>
<feature type="compositionally biased region" description="Basic and acidic residues" evidence="9">
    <location>
        <begin position="37"/>
        <end position="50"/>
    </location>
</feature>
<dbReference type="AlphaFoldDB" id="A0A1L0BYV6"/>
<comment type="similarity">
    <text evidence="2 8">Belongs to the SYF2 family.</text>
</comment>
<keyword evidence="11" id="KW-1185">Reference proteome</keyword>
<dbReference type="OrthoDB" id="199717at2759"/>
<dbReference type="GO" id="GO:0005681">
    <property type="term" value="C:spliceosomal complex"/>
    <property type="evidence" value="ECO:0007669"/>
    <property type="project" value="UniProtKB-KW"/>
</dbReference>
<keyword evidence="4 8" id="KW-0507">mRNA processing</keyword>
<evidence type="ECO:0000256" key="8">
    <source>
        <dbReference type="RuleBase" id="RU367148"/>
    </source>
</evidence>
<sequence length="189" mass="22190">METERSKQPTEITNRADRLKRLSEKRRKCLEANAAERAAEVTRQRIRSQDYRNQSKSTNGEEPSSDNVEENEQDRLNWTARQWEEYEKSKLRGKKQGFKGHFDLAHATYVKEISRKLVDKDKYKRAMEGGQLLLNIHLEQADIEALANSLAAASERRLKRRKTQESGGDFITEKNRQFNMKLDREYGKE</sequence>
<reference evidence="10 11" key="1">
    <citation type="submission" date="2016-10" db="EMBL/GenBank/DDBJ databases">
        <authorList>
            <person name="de Groot N.N."/>
        </authorList>
    </citation>
    <scope>NUCLEOTIDE SEQUENCE [LARGE SCALE GENOMIC DNA]</scope>
    <source>
        <strain evidence="10 11">CBS 141442</strain>
    </source>
</reference>
<evidence type="ECO:0000256" key="7">
    <source>
        <dbReference type="ARBA" id="ARBA00023242"/>
    </source>
</evidence>
<dbReference type="GO" id="GO:0000398">
    <property type="term" value="P:mRNA splicing, via spliceosome"/>
    <property type="evidence" value="ECO:0007669"/>
    <property type="project" value="UniProtKB-UniRule"/>
</dbReference>
<feature type="compositionally biased region" description="Polar residues" evidence="9">
    <location>
        <begin position="51"/>
        <end position="62"/>
    </location>
</feature>
<feature type="compositionally biased region" description="Basic and acidic residues" evidence="9">
    <location>
        <begin position="1"/>
        <end position="22"/>
    </location>
</feature>
<organism evidence="10 11">
    <name type="scientific">Sungouiella intermedia</name>
    <dbReference type="NCBI Taxonomy" id="45354"/>
    <lineage>
        <taxon>Eukaryota</taxon>
        <taxon>Fungi</taxon>
        <taxon>Dikarya</taxon>
        <taxon>Ascomycota</taxon>
        <taxon>Saccharomycotina</taxon>
        <taxon>Pichiomycetes</taxon>
        <taxon>Metschnikowiaceae</taxon>
        <taxon>Sungouiella</taxon>
    </lineage>
</organism>
<proteinExistence type="inferred from homology"/>
<name>A0A1L0BYV6_9ASCO</name>
<comment type="function">
    <text evidence="8">Involved in pre-mRNA splicing.</text>
</comment>
<gene>
    <name evidence="10" type="ORF">SAMEA4029010_CIC11G00000005444</name>
</gene>
<dbReference type="Pfam" id="PF08231">
    <property type="entry name" value="SYF2"/>
    <property type="match status" value="1"/>
</dbReference>
<evidence type="ECO:0000256" key="4">
    <source>
        <dbReference type="ARBA" id="ARBA00022664"/>
    </source>
</evidence>
<evidence type="ECO:0000256" key="9">
    <source>
        <dbReference type="SAM" id="MobiDB-lite"/>
    </source>
</evidence>
<evidence type="ECO:0000256" key="6">
    <source>
        <dbReference type="ARBA" id="ARBA00023187"/>
    </source>
</evidence>
<keyword evidence="6 8" id="KW-0508">mRNA splicing</keyword>
<evidence type="ECO:0000256" key="2">
    <source>
        <dbReference type="ARBA" id="ARBA00010028"/>
    </source>
</evidence>
<comment type="subcellular location">
    <subcellularLocation>
        <location evidence="1 8">Nucleus</location>
    </subcellularLocation>
</comment>